<evidence type="ECO:0000313" key="14">
    <source>
        <dbReference type="Proteomes" id="UP000287171"/>
    </source>
</evidence>
<evidence type="ECO:0000256" key="9">
    <source>
        <dbReference type="PROSITE-ProRule" id="PRU10141"/>
    </source>
</evidence>
<feature type="domain" description="Protein kinase" evidence="12">
    <location>
        <begin position="22"/>
        <end position="288"/>
    </location>
</feature>
<gene>
    <name evidence="13" type="ORF">KDA_17840</name>
</gene>
<evidence type="ECO:0000259" key="12">
    <source>
        <dbReference type="PROSITE" id="PS50011"/>
    </source>
</evidence>
<name>A0A402B4N8_9CHLR</name>
<dbReference type="Gene3D" id="1.10.510.10">
    <property type="entry name" value="Transferase(Phosphotransferase) domain 1"/>
    <property type="match status" value="1"/>
</dbReference>
<dbReference type="AlphaFoldDB" id="A0A402B4N8"/>
<dbReference type="OrthoDB" id="142130at2"/>
<evidence type="ECO:0000256" key="11">
    <source>
        <dbReference type="SAM" id="Phobius"/>
    </source>
</evidence>
<protein>
    <recommendedName>
        <fullName evidence="1">non-specific serine/threonine protein kinase</fullName>
        <ecNumber evidence="1">2.7.11.1</ecNumber>
    </recommendedName>
</protein>
<evidence type="ECO:0000256" key="1">
    <source>
        <dbReference type="ARBA" id="ARBA00012513"/>
    </source>
</evidence>
<feature type="transmembrane region" description="Helical" evidence="11">
    <location>
        <begin position="351"/>
        <end position="369"/>
    </location>
</feature>
<keyword evidence="3" id="KW-0808">Transferase</keyword>
<evidence type="ECO:0000256" key="10">
    <source>
        <dbReference type="SAM" id="MobiDB-lite"/>
    </source>
</evidence>
<reference evidence="14" key="1">
    <citation type="submission" date="2018-12" db="EMBL/GenBank/DDBJ databases">
        <title>Tengunoibacter tsumagoiensis gen. nov., sp. nov., Dictyobacter kobayashii sp. nov., D. alpinus sp. nov., and D. joshuensis sp. nov. and description of Dictyobacteraceae fam. nov. within the order Ktedonobacterales isolated from Tengu-no-mugimeshi.</title>
        <authorList>
            <person name="Wang C.M."/>
            <person name="Zheng Y."/>
            <person name="Sakai Y."/>
            <person name="Toyoda A."/>
            <person name="Minakuchi Y."/>
            <person name="Abe K."/>
            <person name="Yokota A."/>
            <person name="Yabe S."/>
        </authorList>
    </citation>
    <scope>NUCLEOTIDE SEQUENCE [LARGE SCALE GENOMIC DNA]</scope>
    <source>
        <strain evidence="14">Uno16</strain>
    </source>
</reference>
<dbReference type="GO" id="GO:0004674">
    <property type="term" value="F:protein serine/threonine kinase activity"/>
    <property type="evidence" value="ECO:0007669"/>
    <property type="project" value="UniProtKB-KW"/>
</dbReference>
<comment type="catalytic activity">
    <reaction evidence="8">
        <text>L-seryl-[protein] + ATP = O-phospho-L-seryl-[protein] + ADP + H(+)</text>
        <dbReference type="Rhea" id="RHEA:17989"/>
        <dbReference type="Rhea" id="RHEA-COMP:9863"/>
        <dbReference type="Rhea" id="RHEA-COMP:11604"/>
        <dbReference type="ChEBI" id="CHEBI:15378"/>
        <dbReference type="ChEBI" id="CHEBI:29999"/>
        <dbReference type="ChEBI" id="CHEBI:30616"/>
        <dbReference type="ChEBI" id="CHEBI:83421"/>
        <dbReference type="ChEBI" id="CHEBI:456216"/>
        <dbReference type="EC" id="2.7.11.1"/>
    </reaction>
</comment>
<feature type="compositionally biased region" description="Low complexity" evidence="10">
    <location>
        <begin position="378"/>
        <end position="396"/>
    </location>
</feature>
<keyword evidence="2" id="KW-0723">Serine/threonine-protein kinase</keyword>
<dbReference type="Proteomes" id="UP000287171">
    <property type="component" value="Unassembled WGS sequence"/>
</dbReference>
<dbReference type="EMBL" id="BIFT01000001">
    <property type="protein sequence ID" value="GCE26300.1"/>
    <property type="molecule type" value="Genomic_DNA"/>
</dbReference>
<dbReference type="SUPFAM" id="SSF56112">
    <property type="entry name" value="Protein kinase-like (PK-like)"/>
    <property type="match status" value="1"/>
</dbReference>
<comment type="catalytic activity">
    <reaction evidence="7">
        <text>L-threonyl-[protein] + ATP = O-phospho-L-threonyl-[protein] + ADP + H(+)</text>
        <dbReference type="Rhea" id="RHEA:46608"/>
        <dbReference type="Rhea" id="RHEA-COMP:11060"/>
        <dbReference type="Rhea" id="RHEA-COMP:11605"/>
        <dbReference type="ChEBI" id="CHEBI:15378"/>
        <dbReference type="ChEBI" id="CHEBI:30013"/>
        <dbReference type="ChEBI" id="CHEBI:30616"/>
        <dbReference type="ChEBI" id="CHEBI:61977"/>
        <dbReference type="ChEBI" id="CHEBI:456216"/>
        <dbReference type="EC" id="2.7.11.1"/>
    </reaction>
</comment>
<keyword evidence="6 9" id="KW-0067">ATP-binding</keyword>
<dbReference type="PANTHER" id="PTHR24363">
    <property type="entry name" value="SERINE/THREONINE PROTEIN KINASE"/>
    <property type="match status" value="1"/>
</dbReference>
<evidence type="ECO:0000256" key="2">
    <source>
        <dbReference type="ARBA" id="ARBA00022527"/>
    </source>
</evidence>
<evidence type="ECO:0000313" key="13">
    <source>
        <dbReference type="EMBL" id="GCE26300.1"/>
    </source>
</evidence>
<dbReference type="PROSITE" id="PS00107">
    <property type="entry name" value="PROTEIN_KINASE_ATP"/>
    <property type="match status" value="1"/>
</dbReference>
<evidence type="ECO:0000256" key="8">
    <source>
        <dbReference type="ARBA" id="ARBA00048679"/>
    </source>
</evidence>
<dbReference type="RefSeq" id="WP_126626778.1">
    <property type="nucleotide sequence ID" value="NZ_BIFT01000001.1"/>
</dbReference>
<dbReference type="Gene3D" id="3.30.200.20">
    <property type="entry name" value="Phosphorylase Kinase, domain 1"/>
    <property type="match status" value="1"/>
</dbReference>
<dbReference type="InterPro" id="IPR017441">
    <property type="entry name" value="Protein_kinase_ATP_BS"/>
</dbReference>
<keyword evidence="5" id="KW-0418">Kinase</keyword>
<keyword evidence="11" id="KW-0472">Membrane</keyword>
<dbReference type="PROSITE" id="PS50011">
    <property type="entry name" value="PROTEIN_KINASE_DOM"/>
    <property type="match status" value="1"/>
</dbReference>
<evidence type="ECO:0000256" key="4">
    <source>
        <dbReference type="ARBA" id="ARBA00022741"/>
    </source>
</evidence>
<dbReference type="PROSITE" id="PS00108">
    <property type="entry name" value="PROTEIN_KINASE_ST"/>
    <property type="match status" value="1"/>
</dbReference>
<sequence>MLQEQQALPVGATIQDPSGERYIIETLLGQGGFSAVYLIRTRRSKQEYYALKEIIDPDSEERNHLTFEASLLQRLSHRSLPKVYQVFEDTSLNRTYMLMDYVQGRDLEQLRRDQPEKRFSLALALTLLTPIVDALTYLHTQETPIIHRDIKPSNIIVPQGSGETVLVDFGLAKEYVEDKTTSVFRFGTPGYASPEQYGQGTNLRTDIYALGATLYTLLTGKVPTDALTRTVGQHLRDPLEPAHQICPQVSINVSKVIEKAMSIRVKDRYASVEEFWQALSIAAMQPEIDPISKALTHKQPVLTEQDIQVLTNSRKQVDVKKVISQPQPQSSKKLARAHVYVDGKNHLQQRILFGLLALILVGVAVELVLMSTVWRQQPPAATNTQQTQGNNYYGPDPNRPPPPDGDHHGGPCDPPTAAPPEYISGALMSSCYSGNLHHLGLALNKTAFQLQTIRQTPDGNISGQFHTAGQAGPFKGTITTAGAVNITVTLTSGEIMKLTCHTYIGGNLAGGNFATYTDATEKVKEDYGDWTADIERDNNH</sequence>
<comment type="caution">
    <text evidence="13">The sequence shown here is derived from an EMBL/GenBank/DDBJ whole genome shotgun (WGS) entry which is preliminary data.</text>
</comment>
<keyword evidence="4 9" id="KW-0547">Nucleotide-binding</keyword>
<dbReference type="EC" id="2.7.11.1" evidence="1"/>
<keyword evidence="11" id="KW-0812">Transmembrane</keyword>
<dbReference type="InterPro" id="IPR008271">
    <property type="entry name" value="Ser/Thr_kinase_AS"/>
</dbReference>
<dbReference type="SMART" id="SM00220">
    <property type="entry name" value="S_TKc"/>
    <property type="match status" value="1"/>
</dbReference>
<evidence type="ECO:0000256" key="7">
    <source>
        <dbReference type="ARBA" id="ARBA00047899"/>
    </source>
</evidence>
<evidence type="ECO:0000256" key="3">
    <source>
        <dbReference type="ARBA" id="ARBA00022679"/>
    </source>
</evidence>
<organism evidence="13 14">
    <name type="scientific">Dictyobacter alpinus</name>
    <dbReference type="NCBI Taxonomy" id="2014873"/>
    <lineage>
        <taxon>Bacteria</taxon>
        <taxon>Bacillati</taxon>
        <taxon>Chloroflexota</taxon>
        <taxon>Ktedonobacteria</taxon>
        <taxon>Ktedonobacterales</taxon>
        <taxon>Dictyobacteraceae</taxon>
        <taxon>Dictyobacter</taxon>
    </lineage>
</organism>
<dbReference type="GO" id="GO:0005524">
    <property type="term" value="F:ATP binding"/>
    <property type="evidence" value="ECO:0007669"/>
    <property type="project" value="UniProtKB-UniRule"/>
</dbReference>
<keyword evidence="11" id="KW-1133">Transmembrane helix</keyword>
<dbReference type="PANTHER" id="PTHR24363:SF0">
    <property type="entry name" value="SERINE_THREONINE KINASE LIKE DOMAIN CONTAINING 1"/>
    <property type="match status" value="1"/>
</dbReference>
<accession>A0A402B4N8</accession>
<keyword evidence="14" id="KW-1185">Reference proteome</keyword>
<proteinExistence type="predicted"/>
<feature type="binding site" evidence="9">
    <location>
        <position position="52"/>
    </location>
    <ligand>
        <name>ATP</name>
        <dbReference type="ChEBI" id="CHEBI:30616"/>
    </ligand>
</feature>
<dbReference type="Pfam" id="PF00069">
    <property type="entry name" value="Pkinase"/>
    <property type="match status" value="1"/>
</dbReference>
<evidence type="ECO:0000256" key="5">
    <source>
        <dbReference type="ARBA" id="ARBA00022777"/>
    </source>
</evidence>
<evidence type="ECO:0000256" key="6">
    <source>
        <dbReference type="ARBA" id="ARBA00022840"/>
    </source>
</evidence>
<feature type="region of interest" description="Disordered" evidence="10">
    <location>
        <begin position="378"/>
        <end position="418"/>
    </location>
</feature>
<dbReference type="InterPro" id="IPR011009">
    <property type="entry name" value="Kinase-like_dom_sf"/>
</dbReference>
<dbReference type="CDD" id="cd14014">
    <property type="entry name" value="STKc_PknB_like"/>
    <property type="match status" value="1"/>
</dbReference>
<dbReference type="InterPro" id="IPR000719">
    <property type="entry name" value="Prot_kinase_dom"/>
</dbReference>